<dbReference type="InterPro" id="IPR000341">
    <property type="entry name" value="PI3K_Ras-bd_dom"/>
</dbReference>
<dbReference type="Gene3D" id="3.30.1520.10">
    <property type="entry name" value="Phox-like domain"/>
    <property type="match status" value="1"/>
</dbReference>
<evidence type="ECO:0000256" key="2">
    <source>
        <dbReference type="ARBA" id="ARBA00022741"/>
    </source>
</evidence>
<comment type="catalytic activity">
    <reaction evidence="7">
        <text>a 1,2-diacyl-sn-glycero-3-phospho-(1D-myo-inositol 4-phosphate) + ATP = a 1,2-diacyl-sn-glycero-3-phospho-(1D-myo-inositol-3,4-bisphosphate) + ADP + H(+)</text>
        <dbReference type="Rhea" id="RHEA:18373"/>
        <dbReference type="ChEBI" id="CHEBI:15378"/>
        <dbReference type="ChEBI" id="CHEBI:30616"/>
        <dbReference type="ChEBI" id="CHEBI:57658"/>
        <dbReference type="ChEBI" id="CHEBI:58178"/>
        <dbReference type="ChEBI" id="CHEBI:456216"/>
        <dbReference type="EC" id="2.7.1.154"/>
    </reaction>
    <physiologicalReaction direction="left-to-right" evidence="7">
        <dbReference type="Rhea" id="RHEA:18374"/>
    </physiologicalReaction>
</comment>
<comment type="similarity">
    <text evidence="8">Belongs to the PI3/PI4-kinase family.</text>
</comment>
<feature type="domain" description="C2" evidence="10">
    <location>
        <begin position="1511"/>
        <end position="1629"/>
    </location>
</feature>
<dbReference type="CDD" id="cd05166">
    <property type="entry name" value="PI3Kc_II"/>
    <property type="match status" value="1"/>
</dbReference>
<dbReference type="SMART" id="SM00142">
    <property type="entry name" value="PI3K_C2"/>
    <property type="match status" value="1"/>
</dbReference>
<evidence type="ECO:0000256" key="9">
    <source>
        <dbReference type="SAM" id="MobiDB-lite"/>
    </source>
</evidence>
<dbReference type="SMART" id="SM00144">
    <property type="entry name" value="PI3K_rbd"/>
    <property type="match status" value="1"/>
</dbReference>
<dbReference type="InterPro" id="IPR029071">
    <property type="entry name" value="Ubiquitin-like_domsf"/>
</dbReference>
<dbReference type="InterPro" id="IPR000008">
    <property type="entry name" value="C2_dom"/>
</dbReference>
<dbReference type="SMART" id="SM00145">
    <property type="entry name" value="PI3Ka"/>
    <property type="match status" value="1"/>
</dbReference>
<evidence type="ECO:0000256" key="8">
    <source>
        <dbReference type="PROSITE-ProRule" id="PRU00880"/>
    </source>
</evidence>
<dbReference type="FunFam" id="1.25.40.70:FF:000014">
    <property type="entry name" value="Phosphatidylinositol-4-phosphate 3-kinase C2 domain-containing subunit beta"/>
    <property type="match status" value="1"/>
</dbReference>
<keyword evidence="3 16" id="KW-0418">Kinase</keyword>
<dbReference type="FunFam" id="3.30.1010.10:FF:000001">
    <property type="entry name" value="Phosphatidylinositol 4-phosphate 3-kinase C2 domain-containing subunit beta"/>
    <property type="match status" value="1"/>
</dbReference>
<dbReference type="FunFam" id="1.10.1070.11:FF:000003">
    <property type="entry name" value="Phosphatidylinositol 4-phosphate 3-kinase C2 domain-containing subunit beta"/>
    <property type="match status" value="1"/>
</dbReference>
<dbReference type="GO" id="GO:0048015">
    <property type="term" value="P:phosphatidylinositol-mediated signaling"/>
    <property type="evidence" value="ECO:0007669"/>
    <property type="project" value="TreeGrafter"/>
</dbReference>
<feature type="domain" description="PX" evidence="11">
    <location>
        <begin position="1369"/>
        <end position="1485"/>
    </location>
</feature>
<evidence type="ECO:0000256" key="4">
    <source>
        <dbReference type="ARBA" id="ARBA00022840"/>
    </source>
</evidence>
<feature type="region of interest" description="Disordered" evidence="9">
    <location>
        <begin position="1"/>
        <end position="21"/>
    </location>
</feature>
<evidence type="ECO:0000259" key="12">
    <source>
        <dbReference type="PROSITE" id="PS50290"/>
    </source>
</evidence>
<dbReference type="SUPFAM" id="SSF56112">
    <property type="entry name" value="Protein kinase-like (PK-like)"/>
    <property type="match status" value="1"/>
</dbReference>
<name>A0A1E1XBE1_9ACAR</name>
<evidence type="ECO:0000259" key="15">
    <source>
        <dbReference type="PROSITE" id="PS51547"/>
    </source>
</evidence>
<dbReference type="InterPro" id="IPR035892">
    <property type="entry name" value="C2_domain_sf"/>
</dbReference>
<dbReference type="GO" id="GO:0005942">
    <property type="term" value="C:phosphatidylinositol 3-kinase complex"/>
    <property type="evidence" value="ECO:0007669"/>
    <property type="project" value="TreeGrafter"/>
</dbReference>
<dbReference type="InterPro" id="IPR011009">
    <property type="entry name" value="Kinase-like_dom_sf"/>
</dbReference>
<dbReference type="Pfam" id="PF00168">
    <property type="entry name" value="C2"/>
    <property type="match status" value="1"/>
</dbReference>
<organism evidence="16">
    <name type="scientific">Amblyomma aureolatum</name>
    <dbReference type="NCBI Taxonomy" id="187763"/>
    <lineage>
        <taxon>Eukaryota</taxon>
        <taxon>Metazoa</taxon>
        <taxon>Ecdysozoa</taxon>
        <taxon>Arthropoda</taxon>
        <taxon>Chelicerata</taxon>
        <taxon>Arachnida</taxon>
        <taxon>Acari</taxon>
        <taxon>Parasitiformes</taxon>
        <taxon>Ixodida</taxon>
        <taxon>Ixodoidea</taxon>
        <taxon>Ixodidae</taxon>
        <taxon>Amblyomminae</taxon>
        <taxon>Amblyomma</taxon>
    </lineage>
</organism>
<dbReference type="FunFam" id="3.30.1520.10:FF:000006">
    <property type="entry name" value="Phosphatidylinositol 4-phosphate 3-kinase C2 domain-containing subunit alpha"/>
    <property type="match status" value="1"/>
</dbReference>
<evidence type="ECO:0000259" key="13">
    <source>
        <dbReference type="PROSITE" id="PS51545"/>
    </source>
</evidence>
<dbReference type="CDD" id="cd08381">
    <property type="entry name" value="C2B_PI3K_class_II"/>
    <property type="match status" value="1"/>
</dbReference>
<dbReference type="SUPFAM" id="SSF64268">
    <property type="entry name" value="PX domain"/>
    <property type="match status" value="1"/>
</dbReference>
<feature type="compositionally biased region" description="Polar residues" evidence="9">
    <location>
        <begin position="302"/>
        <end position="315"/>
    </location>
</feature>
<dbReference type="PROSITE" id="PS51547">
    <property type="entry name" value="C2_PI3K"/>
    <property type="match status" value="1"/>
</dbReference>
<dbReference type="GO" id="GO:0043491">
    <property type="term" value="P:phosphatidylinositol 3-kinase/protein kinase B signal transduction"/>
    <property type="evidence" value="ECO:0007669"/>
    <property type="project" value="TreeGrafter"/>
</dbReference>
<feature type="region of interest" description="Disordered" evidence="9">
    <location>
        <begin position="243"/>
        <end position="315"/>
    </location>
</feature>
<dbReference type="GO" id="GO:0005737">
    <property type="term" value="C:cytoplasm"/>
    <property type="evidence" value="ECO:0007669"/>
    <property type="project" value="TreeGrafter"/>
</dbReference>
<dbReference type="InterPro" id="IPR036940">
    <property type="entry name" value="PI3/4_kinase_cat_sf"/>
</dbReference>
<evidence type="ECO:0000313" key="16">
    <source>
        <dbReference type="EMBL" id="JAT96396.1"/>
    </source>
</evidence>
<reference evidence="16" key="1">
    <citation type="journal article" date="2017" name="Front. Cell. Infect. Microbiol.">
        <title>The Distinct Transcriptional Response of the Midgut of Amblyomma sculptum and Amblyomma aureolatum Ticks to Rickettsia rickettsii Correlates to Their Differences in Susceptibility to Infection.</title>
        <authorList>
            <person name="Martins L.A."/>
            <person name="Galletti M.F.B.M."/>
            <person name="Ribeiro J.M."/>
            <person name="Fujita A."/>
            <person name="Costa F.B."/>
            <person name="Labruna M.B."/>
            <person name="Daffre S."/>
            <person name="Fogaca A.C."/>
        </authorList>
    </citation>
    <scope>NUCLEOTIDE SEQUENCE</scope>
</reference>
<evidence type="ECO:0000259" key="11">
    <source>
        <dbReference type="PROSITE" id="PS50195"/>
    </source>
</evidence>
<feature type="compositionally biased region" description="Basic and acidic residues" evidence="9">
    <location>
        <begin position="243"/>
        <end position="264"/>
    </location>
</feature>
<dbReference type="PROSITE" id="PS50004">
    <property type="entry name" value="C2"/>
    <property type="match status" value="1"/>
</dbReference>
<sequence>MADGGRDFPPPNLPPKAFSANVGGPGTSAMFSLAGPPPLPPRRSVFFGKCNGATDLSSVPPAPSSTSTWTSSDYLKLMHRQGGGEGDTKTSIKSIEALFLEGATSRSTTLRHHSLTTASALVSTQLACQPFLLGAAGQLPSRLGPVLGTEMTHSNSAPNFNNLSSSCNPSPIHTASHVSTAVSRTEIERSMFNLLRKKQDNNLIDLSGDAELARKQRESLRKSGNSLDDLLDLFDPLRENELEDFLRPEEPVTKEPSEEKKTEVVESPPQIPPKQGGQVQKQPLPPTLPESRSPVVVEKHASVQTAQSQSQGPSMNLGTLKVIRHDVSQGEEIEAFWAKAKQLRSEFTFDDHHTNAGLVVSPTLENKWGKSLSIKLEVTTSFSERPFCFTCDVGTSVEHVISNTICSLKDDLADIVLESFVLKVKGLAEYLTPDSTLKEYEYVHQCCKFMKPVCLTLMDVRDLKKPWARTLRDDGEFFEVKASSLLPQPSGQVSYDSVSILLETFLKEAKKVQSSASAGCLQPNGAIQAVKAICSTLSRIEVVEVVHAVEGLRHICSQMPDMNGFHDSYVEADETLCPTARNCDRVAEVVFYSLLQLQSALRTLVKIYCRSFRVDFTLAPVNETQPRNEVRPVTTFHDTFLVNVGSVHQLKPHWVSDYEQFIISCELRYGSHILCQGETRSVKASRNFFELIVFDEWAELSIFMRSLPREAAIYFALFGVKPSAENRPPETPASERVLLAWTGQALFNSQRELLQGSLFLGFWSPEVDENSGPPQSNDAFSCPVLRLQFPEFDCRVVFPEVPRDSITTCKATTYALDSVVIQELSDVLEKDPLTVPSLEEKKFFWDHRHYILEVPHLLPKVLLSAHSWSWPFLPDLYFVLTEWRPASPINALTLLLPLFPDYEVRKTAVKWIKNIGSDELCDHLPQLIQALRYETWEDAPITWFLLERSLTSVRVAHQMFWLLRQNMDNPLTLKRMKLVIQTLLVIVGRSFRDIIEKQEEHLNQLCIIAEGIKDTRESLRLDKLLQDMGQIHSMIEDNPSCLPLNPAMEVCGVDVKSCSYFTSNTLPLKIVYKSAEQGAKPIEVIYKVGDDLRQDMLTLQMIRIMDKFWLKEGLDLKIITFNCVATGNRKGMVEMVTEAETLRRIQTEHGLTGSFKDRPIAEWLQRHNTSELEYQQAVENFTFSCAGYCVATYILGICDRHNDNIMLKASGHMFHIDFGKFLGDSQMFGNFRRDRAPFVLTSDMVYVINGGEKPTKKFQHFIDLCCEAFNIVRRNSNIFITLFELMVTSGVPGVTADAVNFVQKSLLLGSSEVEATAHFTRLIEESLRSRFTQLNFFIHNIAQLRFTGDHNDGLLLSFVPRTFTKDTDGKIVSLKVVCCRKCYEPEKHYTYVVRVGRECQAEPMHVVRTYPEFLELYQKLVRVFPLAKFYPLPKGSLVGRSNTREVAQKRMQELDVFLASLTKMAEEVSHCSLIYTFFHPLLRDQEGMAEDETEIDHMRQISQRVNLSRGIVGRIKLAIMYKAGSLSIMVMHAENLACERKSLPDCYIKTYLHPDPEKVTKRKTKVVFKNSHPTFMELLGYNYPIALVAQRVLEVSAWDHDRVQENEFLGAAIIDLSRMDLTRESTHWYHLNAVRYKWH</sequence>
<dbReference type="PROSITE" id="PS50290">
    <property type="entry name" value="PI3_4_KINASE_3"/>
    <property type="match status" value="1"/>
</dbReference>
<dbReference type="Gene3D" id="2.60.40.150">
    <property type="entry name" value="C2 domain"/>
    <property type="match status" value="2"/>
</dbReference>
<feature type="domain" description="PIK helical" evidence="13">
    <location>
        <begin position="810"/>
        <end position="986"/>
    </location>
</feature>
<evidence type="ECO:0000256" key="3">
    <source>
        <dbReference type="ARBA" id="ARBA00022777"/>
    </source>
</evidence>
<dbReference type="PROSITE" id="PS50195">
    <property type="entry name" value="PX"/>
    <property type="match status" value="1"/>
</dbReference>
<dbReference type="GO" id="GO:0016477">
    <property type="term" value="P:cell migration"/>
    <property type="evidence" value="ECO:0007669"/>
    <property type="project" value="TreeGrafter"/>
</dbReference>
<dbReference type="SUPFAM" id="SSF48371">
    <property type="entry name" value="ARM repeat"/>
    <property type="match status" value="1"/>
</dbReference>
<dbReference type="SMART" id="SM00312">
    <property type="entry name" value="PX"/>
    <property type="match status" value="1"/>
</dbReference>
<dbReference type="InterPro" id="IPR015433">
    <property type="entry name" value="PI3/4_kinase"/>
</dbReference>
<dbReference type="InterPro" id="IPR036871">
    <property type="entry name" value="PX_dom_sf"/>
</dbReference>
<keyword evidence="1" id="KW-0808">Transferase</keyword>
<dbReference type="Gene3D" id="1.25.40.70">
    <property type="entry name" value="Phosphatidylinositol 3-kinase, accessory domain (PIK)"/>
    <property type="match status" value="1"/>
</dbReference>
<dbReference type="EMBL" id="GFAC01002792">
    <property type="protein sequence ID" value="JAT96396.1"/>
    <property type="molecule type" value="mRNA"/>
</dbReference>
<dbReference type="PROSITE" id="PS51545">
    <property type="entry name" value="PIK_HELICAL"/>
    <property type="match status" value="1"/>
</dbReference>
<evidence type="ECO:0000256" key="7">
    <source>
        <dbReference type="ARBA" id="ARBA00029297"/>
    </source>
</evidence>
<dbReference type="SMART" id="SM00146">
    <property type="entry name" value="PI3Kc"/>
    <property type="match status" value="1"/>
</dbReference>
<keyword evidence="2" id="KW-0547">Nucleotide-binding</keyword>
<dbReference type="InterPro" id="IPR000403">
    <property type="entry name" value="PI3/4_kinase_cat_dom"/>
</dbReference>
<dbReference type="Pfam" id="PF00792">
    <property type="entry name" value="PI3K_C2"/>
    <property type="match status" value="1"/>
</dbReference>
<dbReference type="PROSITE" id="PS00916">
    <property type="entry name" value="PI3_4_KINASE_2"/>
    <property type="match status" value="1"/>
</dbReference>
<dbReference type="FunFam" id="3.10.20.90:FF:000105">
    <property type="entry name" value="phosphatidylinositol 4-phosphate 3-kinase C2 domain-containing subunit beta"/>
    <property type="match status" value="1"/>
</dbReference>
<dbReference type="GO" id="GO:0005524">
    <property type="term" value="F:ATP binding"/>
    <property type="evidence" value="ECO:0007669"/>
    <property type="project" value="UniProtKB-KW"/>
</dbReference>
<evidence type="ECO:0000256" key="5">
    <source>
        <dbReference type="ARBA" id="ARBA00023098"/>
    </source>
</evidence>
<protein>
    <submittedName>
        <fullName evidence="16">Putative phosphatidylinositol 3-kinase vps34 involved in signal transduction</fullName>
    </submittedName>
</protein>
<dbReference type="CDD" id="cd04012">
    <property type="entry name" value="C2A_PI3K_class_II"/>
    <property type="match status" value="1"/>
</dbReference>
<comment type="catalytic activity">
    <reaction evidence="6">
        <text>a 1,2-diacyl-sn-glycero-3-phospho-(1D-myo-inositol) + ATP = a 1,2-diacyl-sn-glycero-3-phospho-(1D-myo-inositol-3-phosphate) + ADP + H(+)</text>
        <dbReference type="Rhea" id="RHEA:12709"/>
        <dbReference type="ChEBI" id="CHEBI:15378"/>
        <dbReference type="ChEBI" id="CHEBI:30616"/>
        <dbReference type="ChEBI" id="CHEBI:57880"/>
        <dbReference type="ChEBI" id="CHEBI:58088"/>
        <dbReference type="ChEBI" id="CHEBI:456216"/>
        <dbReference type="EC" id="2.7.1.137"/>
    </reaction>
    <physiologicalReaction direction="left-to-right" evidence="6">
        <dbReference type="Rhea" id="RHEA:12710"/>
    </physiologicalReaction>
</comment>
<evidence type="ECO:0000259" key="14">
    <source>
        <dbReference type="PROSITE" id="PS51546"/>
    </source>
</evidence>
<feature type="domain" description="PI3K-RBD" evidence="14">
    <location>
        <begin position="369"/>
        <end position="459"/>
    </location>
</feature>
<feature type="compositionally biased region" description="Low complexity" evidence="9">
    <location>
        <begin position="273"/>
        <end position="282"/>
    </location>
</feature>
<dbReference type="Pfam" id="PF00613">
    <property type="entry name" value="PI3Ka"/>
    <property type="match status" value="1"/>
</dbReference>
<dbReference type="SMART" id="SM00239">
    <property type="entry name" value="C2"/>
    <property type="match status" value="1"/>
</dbReference>
<dbReference type="Pfam" id="PF00454">
    <property type="entry name" value="PI3_PI4_kinase"/>
    <property type="match status" value="1"/>
</dbReference>
<dbReference type="GO" id="GO:0035091">
    <property type="term" value="F:phosphatidylinositol binding"/>
    <property type="evidence" value="ECO:0007669"/>
    <property type="project" value="InterPro"/>
</dbReference>
<keyword evidence="5" id="KW-0443">Lipid metabolism</keyword>
<dbReference type="Gene3D" id="3.10.20.90">
    <property type="entry name" value="Phosphatidylinositol 3-kinase Catalytic Subunit, Chain A, domain 1"/>
    <property type="match status" value="1"/>
</dbReference>
<dbReference type="Gene3D" id="1.10.1070.11">
    <property type="entry name" value="Phosphatidylinositol 3-/4-kinase, catalytic domain"/>
    <property type="match status" value="1"/>
</dbReference>
<proteinExistence type="evidence at transcript level"/>
<dbReference type="PANTHER" id="PTHR10048:SF14">
    <property type="entry name" value="LD28067P"/>
    <property type="match status" value="1"/>
</dbReference>
<dbReference type="GO" id="GO:0035005">
    <property type="term" value="F:1-phosphatidylinositol-4-phosphate 3-kinase activity"/>
    <property type="evidence" value="ECO:0007669"/>
    <property type="project" value="UniProtKB-EC"/>
</dbReference>
<dbReference type="InterPro" id="IPR002420">
    <property type="entry name" value="PI3K-type_C2_dom"/>
</dbReference>
<dbReference type="InterPro" id="IPR001683">
    <property type="entry name" value="PX_dom"/>
</dbReference>
<feature type="domain" description="C2 PI3K-type" evidence="15">
    <location>
        <begin position="636"/>
        <end position="799"/>
    </location>
</feature>
<dbReference type="PANTHER" id="PTHR10048">
    <property type="entry name" value="PHOSPHATIDYLINOSITOL KINASE"/>
    <property type="match status" value="1"/>
</dbReference>
<keyword evidence="4" id="KW-0067">ATP-binding</keyword>
<dbReference type="GO" id="GO:0016303">
    <property type="term" value="F:1-phosphatidylinositol-3-kinase activity"/>
    <property type="evidence" value="ECO:0007669"/>
    <property type="project" value="UniProtKB-EC"/>
</dbReference>
<dbReference type="InterPro" id="IPR016024">
    <property type="entry name" value="ARM-type_fold"/>
</dbReference>
<accession>A0A1E1XBE1</accession>
<dbReference type="InterPro" id="IPR001263">
    <property type="entry name" value="PI3K_accessory_dom"/>
</dbReference>
<dbReference type="InterPro" id="IPR018936">
    <property type="entry name" value="PI3/4_kinase_CS"/>
</dbReference>
<evidence type="ECO:0000256" key="1">
    <source>
        <dbReference type="ARBA" id="ARBA00022679"/>
    </source>
</evidence>
<dbReference type="Pfam" id="PF00787">
    <property type="entry name" value="PX"/>
    <property type="match status" value="1"/>
</dbReference>
<feature type="domain" description="PI3K/PI4K catalytic" evidence="12">
    <location>
        <begin position="1054"/>
        <end position="1331"/>
    </location>
</feature>
<dbReference type="SUPFAM" id="SSF54236">
    <property type="entry name" value="Ubiquitin-like"/>
    <property type="match status" value="1"/>
</dbReference>
<dbReference type="PROSITE" id="PS51546">
    <property type="entry name" value="PI3K_RBD"/>
    <property type="match status" value="1"/>
</dbReference>
<dbReference type="Gene3D" id="3.30.1010.10">
    <property type="entry name" value="Phosphatidylinositol 3-kinase Catalytic Subunit, Chain A, domain 4"/>
    <property type="match status" value="1"/>
</dbReference>
<evidence type="ECO:0000259" key="10">
    <source>
        <dbReference type="PROSITE" id="PS50004"/>
    </source>
</evidence>
<dbReference type="SUPFAM" id="SSF49562">
    <property type="entry name" value="C2 domain (Calcium/lipid-binding domain, CaLB)"/>
    <property type="match status" value="2"/>
</dbReference>
<evidence type="ECO:0000256" key="6">
    <source>
        <dbReference type="ARBA" id="ARBA00023985"/>
    </source>
</evidence>
<dbReference type="InterPro" id="IPR042236">
    <property type="entry name" value="PI3K_accessory_sf"/>
</dbReference>
<dbReference type="Pfam" id="PF00794">
    <property type="entry name" value="PI3K_rbd"/>
    <property type="match status" value="1"/>
</dbReference>
<dbReference type="GO" id="GO:0005886">
    <property type="term" value="C:plasma membrane"/>
    <property type="evidence" value="ECO:0007669"/>
    <property type="project" value="TreeGrafter"/>
</dbReference>